<evidence type="ECO:0000313" key="2">
    <source>
        <dbReference type="Proteomes" id="UP000001660"/>
    </source>
</evidence>
<dbReference type="eggNOG" id="COG2337">
    <property type="taxonomic scope" value="Bacteria"/>
</dbReference>
<keyword evidence="2" id="KW-1185">Reference proteome</keyword>
<protein>
    <recommendedName>
        <fullName evidence="3">Transcriptional modulator of MazE/toxin, MazF</fullName>
    </recommendedName>
</protein>
<dbReference type="HOGENOM" id="CLU_121823_6_0_0"/>
<dbReference type="Pfam" id="PF02452">
    <property type="entry name" value="PemK_toxin"/>
    <property type="match status" value="1"/>
</dbReference>
<name>D8PG23_9BACT</name>
<dbReference type="AlphaFoldDB" id="D8PG23"/>
<reference evidence="1 2" key="1">
    <citation type="journal article" date="2010" name="Proc. Natl. Acad. Sci. U.S.A.">
        <title>A Nitrospira metagenome illuminates the physiology and evolution of globally important nitrite-oxidizing bacteria.</title>
        <authorList>
            <person name="Lucker S."/>
            <person name="Wagner M."/>
            <person name="Maixner F."/>
            <person name="Pelletier E."/>
            <person name="Koch H."/>
            <person name="Vacherie B."/>
            <person name="Rattei T."/>
            <person name="Sinninghe Damste J."/>
            <person name="Spieck E."/>
            <person name="Le Paslier D."/>
            <person name="Daims H."/>
        </authorList>
    </citation>
    <scope>NUCLEOTIDE SEQUENCE [LARGE SCALE GENOMIC DNA]</scope>
</reference>
<dbReference type="InterPro" id="IPR003477">
    <property type="entry name" value="PemK-like"/>
</dbReference>
<dbReference type="SUPFAM" id="SSF50118">
    <property type="entry name" value="Cell growth inhibitor/plasmid maintenance toxic component"/>
    <property type="match status" value="1"/>
</dbReference>
<dbReference type="Gene3D" id="2.30.30.110">
    <property type="match status" value="1"/>
</dbReference>
<dbReference type="KEGG" id="nde:NIDE2500"/>
<dbReference type="STRING" id="330214.NIDE2500"/>
<sequence>MIPFPFSDLQATKKRPVMVLTPPDRHADFIGLAITTVEQQHHALQVGAANLLDGALPKPSWIRLDKVFTLSESSIVKTFGTLSPQTVHSVLQGLCAVVGYAKR</sequence>
<dbReference type="GO" id="GO:0003677">
    <property type="term" value="F:DNA binding"/>
    <property type="evidence" value="ECO:0007669"/>
    <property type="project" value="InterPro"/>
</dbReference>
<dbReference type="InterPro" id="IPR011067">
    <property type="entry name" value="Plasmid_toxin/cell-grow_inhib"/>
</dbReference>
<organism evidence="1 2">
    <name type="scientific">Nitrospira defluvii</name>
    <dbReference type="NCBI Taxonomy" id="330214"/>
    <lineage>
        <taxon>Bacteria</taxon>
        <taxon>Pseudomonadati</taxon>
        <taxon>Nitrospirota</taxon>
        <taxon>Nitrospiria</taxon>
        <taxon>Nitrospirales</taxon>
        <taxon>Nitrospiraceae</taxon>
        <taxon>Nitrospira</taxon>
    </lineage>
</organism>
<gene>
    <name evidence="1" type="ORF">NIDE2500</name>
</gene>
<accession>D8PG23</accession>
<evidence type="ECO:0000313" key="1">
    <source>
        <dbReference type="EMBL" id="CBK42210.1"/>
    </source>
</evidence>
<evidence type="ECO:0008006" key="3">
    <source>
        <dbReference type="Google" id="ProtNLM"/>
    </source>
</evidence>
<proteinExistence type="predicted"/>
<dbReference type="Proteomes" id="UP000001660">
    <property type="component" value="Chromosome"/>
</dbReference>
<dbReference type="EMBL" id="FP929003">
    <property type="protein sequence ID" value="CBK42210.1"/>
    <property type="molecule type" value="Genomic_DNA"/>
</dbReference>